<feature type="transmembrane region" description="Helical" evidence="8">
    <location>
        <begin position="174"/>
        <end position="198"/>
    </location>
</feature>
<dbReference type="CDD" id="cd17324">
    <property type="entry name" value="MFS_NepI_like"/>
    <property type="match status" value="1"/>
</dbReference>
<comment type="subcellular location">
    <subcellularLocation>
        <location evidence="1">Cell membrane</location>
        <topology evidence="1">Multi-pass membrane protein</topology>
    </subcellularLocation>
</comment>
<name>A0A0B2AE86_9MICC</name>
<accession>A0A0B2AE86</accession>
<dbReference type="Gene3D" id="1.20.1250.20">
    <property type="entry name" value="MFS general substrate transporter like domains"/>
    <property type="match status" value="1"/>
</dbReference>
<dbReference type="GO" id="GO:0005886">
    <property type="term" value="C:plasma membrane"/>
    <property type="evidence" value="ECO:0007669"/>
    <property type="project" value="UniProtKB-SubCell"/>
</dbReference>
<feature type="transmembrane region" description="Helical" evidence="8">
    <location>
        <begin position="327"/>
        <end position="351"/>
    </location>
</feature>
<keyword evidence="7 8" id="KW-0472">Membrane</keyword>
<keyword evidence="11" id="KW-1185">Reference proteome</keyword>
<dbReference type="RefSeq" id="WP_043125262.1">
    <property type="nucleotide sequence ID" value="NZ_JTDL01000140.1"/>
</dbReference>
<dbReference type="STRING" id="1338436.LK10_14925"/>
<evidence type="ECO:0000256" key="5">
    <source>
        <dbReference type="ARBA" id="ARBA00022692"/>
    </source>
</evidence>
<evidence type="ECO:0000313" key="10">
    <source>
        <dbReference type="EMBL" id="KHL01560.1"/>
    </source>
</evidence>
<proteinExistence type="inferred from homology"/>
<evidence type="ECO:0000256" key="4">
    <source>
        <dbReference type="ARBA" id="ARBA00022475"/>
    </source>
</evidence>
<comment type="caution">
    <text evidence="10">The sequence shown here is derived from an EMBL/GenBank/DDBJ whole genome shotgun (WGS) entry which is preliminary data.</text>
</comment>
<feature type="transmembrane region" description="Helical" evidence="8">
    <location>
        <begin position="304"/>
        <end position="321"/>
    </location>
</feature>
<feature type="domain" description="Major facilitator superfamily (MFS) profile" evidence="9">
    <location>
        <begin position="24"/>
        <end position="414"/>
    </location>
</feature>
<dbReference type="InterPro" id="IPR036259">
    <property type="entry name" value="MFS_trans_sf"/>
</dbReference>
<comment type="similarity">
    <text evidence="2">Belongs to the major facilitator superfamily.</text>
</comment>
<feature type="transmembrane region" description="Helical" evidence="8">
    <location>
        <begin position="88"/>
        <end position="107"/>
    </location>
</feature>
<evidence type="ECO:0000256" key="2">
    <source>
        <dbReference type="ARBA" id="ARBA00008335"/>
    </source>
</evidence>
<sequence length="420" mass="43190">MPSSPSISPVWTGHAKGSRGYRRLLAALAFAGVATFAQLYSTQALLPRISAELHIDAAQSALTVSLATLGLAVAVLPWSFVADRIGRVPAMTAGVTAATILGLLAPFSPTVGLLLTLRCLEGAALGAVPALAVAYLNEEVQRAHAALAAGTYVAGTTVGGLLGRLVAGPLADVWGWRAAIFAVAVLGAVAAGAFVALAPRQRGFVPLRKRHDAGPQGVRESARHAVQLLGRQLRSRRLLALYLQAFTLMGGFVAVYNYLGYRLEAQPFGLPVAITSLLFLAYLSGTFSSGYAARLSQRFGRRSVVVASMAVMAAGVLLTAVDWLPAILVGLVALTAGFFAAHGLGSGWTGALASTGKAQAASLYNLFYYAGSSLLGWLGGFVFQDLGWGCLALGIAVLALATGAVAAVVHPAEEGAPAGR</sequence>
<dbReference type="GO" id="GO:0022857">
    <property type="term" value="F:transmembrane transporter activity"/>
    <property type="evidence" value="ECO:0007669"/>
    <property type="project" value="InterPro"/>
</dbReference>
<gene>
    <name evidence="10" type="ORF">LK10_14925</name>
</gene>
<evidence type="ECO:0000256" key="6">
    <source>
        <dbReference type="ARBA" id="ARBA00022989"/>
    </source>
</evidence>
<dbReference type="Proteomes" id="UP000030982">
    <property type="component" value="Unassembled WGS sequence"/>
</dbReference>
<keyword evidence="4" id="KW-1003">Cell membrane</keyword>
<keyword evidence="3" id="KW-0813">Transport</keyword>
<evidence type="ECO:0000313" key="11">
    <source>
        <dbReference type="Proteomes" id="UP000030982"/>
    </source>
</evidence>
<evidence type="ECO:0000256" key="8">
    <source>
        <dbReference type="SAM" id="Phobius"/>
    </source>
</evidence>
<evidence type="ECO:0000259" key="9">
    <source>
        <dbReference type="PROSITE" id="PS50850"/>
    </source>
</evidence>
<evidence type="ECO:0000256" key="1">
    <source>
        <dbReference type="ARBA" id="ARBA00004651"/>
    </source>
</evidence>
<dbReference type="Pfam" id="PF07690">
    <property type="entry name" value="MFS_1"/>
    <property type="match status" value="1"/>
</dbReference>
<feature type="transmembrane region" description="Helical" evidence="8">
    <location>
        <begin position="363"/>
        <end position="380"/>
    </location>
</feature>
<dbReference type="InterPro" id="IPR011701">
    <property type="entry name" value="MFS"/>
</dbReference>
<feature type="transmembrane region" description="Helical" evidence="8">
    <location>
        <begin position="265"/>
        <end position="283"/>
    </location>
</feature>
<dbReference type="InterPro" id="IPR020846">
    <property type="entry name" value="MFS_dom"/>
</dbReference>
<reference evidence="10 11" key="1">
    <citation type="submission" date="2014-09" db="EMBL/GenBank/DDBJ databases">
        <title>Genome sequence of Sinomonas sp. MUSC 117.</title>
        <authorList>
            <person name="Lee L.-H."/>
        </authorList>
    </citation>
    <scope>NUCLEOTIDE SEQUENCE [LARGE SCALE GENOMIC DNA]</scope>
    <source>
        <strain evidence="10 11">MUSC 117</strain>
    </source>
</reference>
<feature type="transmembrane region" description="Helical" evidence="8">
    <location>
        <begin position="113"/>
        <end position="136"/>
    </location>
</feature>
<dbReference type="SUPFAM" id="SSF103473">
    <property type="entry name" value="MFS general substrate transporter"/>
    <property type="match status" value="1"/>
</dbReference>
<keyword evidence="6 8" id="KW-1133">Transmembrane helix</keyword>
<dbReference type="EMBL" id="JTDL01000140">
    <property type="protein sequence ID" value="KHL01560.1"/>
    <property type="molecule type" value="Genomic_DNA"/>
</dbReference>
<evidence type="ECO:0000256" key="7">
    <source>
        <dbReference type="ARBA" id="ARBA00023136"/>
    </source>
</evidence>
<dbReference type="PROSITE" id="PS50850">
    <property type="entry name" value="MFS"/>
    <property type="match status" value="1"/>
</dbReference>
<protein>
    <submittedName>
        <fullName evidence="10">Major facilitator transporter</fullName>
    </submittedName>
</protein>
<dbReference type="AlphaFoldDB" id="A0A0B2AE86"/>
<dbReference type="OrthoDB" id="63984at2"/>
<evidence type="ECO:0000256" key="3">
    <source>
        <dbReference type="ARBA" id="ARBA00022448"/>
    </source>
</evidence>
<dbReference type="PANTHER" id="PTHR43271:SF1">
    <property type="entry name" value="INNER MEMBRANE TRANSPORT PROTEIN YNFM"/>
    <property type="match status" value="1"/>
</dbReference>
<feature type="transmembrane region" description="Helical" evidence="8">
    <location>
        <begin position="21"/>
        <end position="40"/>
    </location>
</feature>
<organism evidence="10 11">
    <name type="scientific">Sinomonas humi</name>
    <dbReference type="NCBI Taxonomy" id="1338436"/>
    <lineage>
        <taxon>Bacteria</taxon>
        <taxon>Bacillati</taxon>
        <taxon>Actinomycetota</taxon>
        <taxon>Actinomycetes</taxon>
        <taxon>Micrococcales</taxon>
        <taxon>Micrococcaceae</taxon>
        <taxon>Sinomonas</taxon>
    </lineage>
</organism>
<keyword evidence="5 8" id="KW-0812">Transmembrane</keyword>
<feature type="transmembrane region" description="Helical" evidence="8">
    <location>
        <begin position="143"/>
        <end position="162"/>
    </location>
</feature>
<feature type="transmembrane region" description="Helical" evidence="8">
    <location>
        <begin position="60"/>
        <end position="81"/>
    </location>
</feature>
<dbReference type="PANTHER" id="PTHR43271">
    <property type="entry name" value="BLL2771 PROTEIN"/>
    <property type="match status" value="1"/>
</dbReference>
<feature type="transmembrane region" description="Helical" evidence="8">
    <location>
        <begin position="239"/>
        <end position="259"/>
    </location>
</feature>
<feature type="transmembrane region" description="Helical" evidence="8">
    <location>
        <begin position="386"/>
        <end position="410"/>
    </location>
</feature>